<name>A0ABD3QCG2_9STRA</name>
<gene>
    <name evidence="1" type="ORF">ACHAWO_012590</name>
</gene>
<reference evidence="1 2" key="1">
    <citation type="submission" date="2024-10" db="EMBL/GenBank/DDBJ databases">
        <title>Updated reference genomes for cyclostephanoid diatoms.</title>
        <authorList>
            <person name="Roberts W.R."/>
            <person name="Alverson A.J."/>
        </authorList>
    </citation>
    <scope>NUCLEOTIDE SEQUENCE [LARGE SCALE GENOMIC DNA]</scope>
    <source>
        <strain evidence="1 2">AJA010-31</strain>
    </source>
</reference>
<protein>
    <submittedName>
        <fullName evidence="1">Uncharacterized protein</fullName>
    </submittedName>
</protein>
<dbReference type="EMBL" id="JALLPJ020000250">
    <property type="protein sequence ID" value="KAL3797576.1"/>
    <property type="molecule type" value="Genomic_DNA"/>
</dbReference>
<proteinExistence type="predicted"/>
<dbReference type="Proteomes" id="UP001530400">
    <property type="component" value="Unassembled WGS sequence"/>
</dbReference>
<sequence length="441" mass="49385">MIAPNHHRASNEDASTVQVSDANSLLGSHLIEGDWTEALEHLSTPEGTQDVKANNNPLGLLFAPNNSKQAYYQDIPKTKTSALFAALFVRAPLDIVTKIYEIDPRQFQDDDLAYTLSVIPSEEEERLLTHPRQRIPYRSRAWSIVEYNSILGLLLQHYSMHQTNSGETFLHKCNSWILPFPLTPLCIAAYNSDVLEDTIRTICMLKPRAVDVECKLFGVQTLPFIIAAASPVPPKPSVGVHVSVSKKYNDAKERRWRKVKHLIVGSSGDCYIGNHGDAPSLPEPTADQVCKACDEAIKRNEWELVREFLKRQDEDNVVPVVQDQLDTENINGDGMDVDIPFSPVATAAAAEPLNQVQCIMPPSHMEKFRKALAEHDKKNLARLQKQQKARAKDDWVHKNMGVVMYPIDAVVDVATAIIPRSWRKRHGGDRDVVHAIVSPMS</sequence>
<organism evidence="1 2">
    <name type="scientific">Cyclotella atomus</name>
    <dbReference type="NCBI Taxonomy" id="382360"/>
    <lineage>
        <taxon>Eukaryota</taxon>
        <taxon>Sar</taxon>
        <taxon>Stramenopiles</taxon>
        <taxon>Ochrophyta</taxon>
        <taxon>Bacillariophyta</taxon>
        <taxon>Coscinodiscophyceae</taxon>
        <taxon>Thalassiosirophycidae</taxon>
        <taxon>Stephanodiscales</taxon>
        <taxon>Stephanodiscaceae</taxon>
        <taxon>Cyclotella</taxon>
    </lineage>
</organism>
<accession>A0ABD3QCG2</accession>
<comment type="caution">
    <text evidence="1">The sequence shown here is derived from an EMBL/GenBank/DDBJ whole genome shotgun (WGS) entry which is preliminary data.</text>
</comment>
<dbReference type="AlphaFoldDB" id="A0ABD3QCG2"/>
<evidence type="ECO:0000313" key="1">
    <source>
        <dbReference type="EMBL" id="KAL3797576.1"/>
    </source>
</evidence>
<evidence type="ECO:0000313" key="2">
    <source>
        <dbReference type="Proteomes" id="UP001530400"/>
    </source>
</evidence>
<keyword evidence="2" id="KW-1185">Reference proteome</keyword>